<name>A0A087GI30_ARAAL</name>
<gene>
    <name evidence="1" type="ordered locus">AALP_Aa7g146600</name>
</gene>
<sequence>MVETAIALDVSNQVMRMKKDVIDGIISFLDKSNNVSAAANHPANVERSNANNGRNTENKKQVHYDGCAVEVQKNQRNPCQHQAIDNIIGGVLGDLAHITHRIGHQTGKLITGNGGNCSEVGDHTPTDNLTAIDPSDIVIGDVNDTVNHETHCEC</sequence>
<evidence type="ECO:0000313" key="2">
    <source>
        <dbReference type="Proteomes" id="UP000029120"/>
    </source>
</evidence>
<evidence type="ECO:0000313" key="1">
    <source>
        <dbReference type="EMBL" id="KFK29532.1"/>
    </source>
</evidence>
<dbReference type="Gramene" id="KFK29532">
    <property type="protein sequence ID" value="KFK29532"/>
    <property type="gene ID" value="AALP_AA7G146600"/>
</dbReference>
<proteinExistence type="predicted"/>
<organism evidence="1 2">
    <name type="scientific">Arabis alpina</name>
    <name type="common">Alpine rock-cress</name>
    <dbReference type="NCBI Taxonomy" id="50452"/>
    <lineage>
        <taxon>Eukaryota</taxon>
        <taxon>Viridiplantae</taxon>
        <taxon>Streptophyta</taxon>
        <taxon>Embryophyta</taxon>
        <taxon>Tracheophyta</taxon>
        <taxon>Spermatophyta</taxon>
        <taxon>Magnoliopsida</taxon>
        <taxon>eudicotyledons</taxon>
        <taxon>Gunneridae</taxon>
        <taxon>Pentapetalae</taxon>
        <taxon>rosids</taxon>
        <taxon>malvids</taxon>
        <taxon>Brassicales</taxon>
        <taxon>Brassicaceae</taxon>
        <taxon>Arabideae</taxon>
        <taxon>Arabis</taxon>
    </lineage>
</organism>
<dbReference type="Proteomes" id="UP000029120">
    <property type="component" value="Chromosome 7"/>
</dbReference>
<accession>A0A087GI30</accession>
<keyword evidence="2" id="KW-1185">Reference proteome</keyword>
<protein>
    <submittedName>
        <fullName evidence="1">Uncharacterized protein</fullName>
    </submittedName>
</protein>
<dbReference type="EMBL" id="CM002875">
    <property type="protein sequence ID" value="KFK29532.1"/>
    <property type="molecule type" value="Genomic_DNA"/>
</dbReference>
<reference evidence="2" key="1">
    <citation type="journal article" date="2015" name="Nat. Plants">
        <title>Genome expansion of Arabis alpina linked with retrotransposition and reduced symmetric DNA methylation.</title>
        <authorList>
            <person name="Willing E.M."/>
            <person name="Rawat V."/>
            <person name="Mandakova T."/>
            <person name="Maumus F."/>
            <person name="James G.V."/>
            <person name="Nordstroem K.J."/>
            <person name="Becker C."/>
            <person name="Warthmann N."/>
            <person name="Chica C."/>
            <person name="Szarzynska B."/>
            <person name="Zytnicki M."/>
            <person name="Albani M.C."/>
            <person name="Kiefer C."/>
            <person name="Bergonzi S."/>
            <person name="Castaings L."/>
            <person name="Mateos J.L."/>
            <person name="Berns M.C."/>
            <person name="Bujdoso N."/>
            <person name="Piofczyk T."/>
            <person name="de Lorenzo L."/>
            <person name="Barrero-Sicilia C."/>
            <person name="Mateos I."/>
            <person name="Piednoel M."/>
            <person name="Hagmann J."/>
            <person name="Chen-Min-Tao R."/>
            <person name="Iglesias-Fernandez R."/>
            <person name="Schuster S.C."/>
            <person name="Alonso-Blanco C."/>
            <person name="Roudier F."/>
            <person name="Carbonero P."/>
            <person name="Paz-Ares J."/>
            <person name="Davis S.J."/>
            <person name="Pecinka A."/>
            <person name="Quesneville H."/>
            <person name="Colot V."/>
            <person name="Lysak M.A."/>
            <person name="Weigel D."/>
            <person name="Coupland G."/>
            <person name="Schneeberger K."/>
        </authorList>
    </citation>
    <scope>NUCLEOTIDE SEQUENCE [LARGE SCALE GENOMIC DNA]</scope>
    <source>
        <strain evidence="2">cv. Pajares</strain>
    </source>
</reference>
<dbReference type="AlphaFoldDB" id="A0A087GI30"/>